<dbReference type="Pfam" id="PF13432">
    <property type="entry name" value="TPR_16"/>
    <property type="match status" value="1"/>
</dbReference>
<keyword evidence="2 3" id="KW-0802">TPR repeat</keyword>
<feature type="repeat" description="TPR" evidence="3">
    <location>
        <begin position="269"/>
        <end position="302"/>
    </location>
</feature>
<dbReference type="InterPro" id="IPR011990">
    <property type="entry name" value="TPR-like_helical_dom_sf"/>
</dbReference>
<evidence type="ECO:0000256" key="1">
    <source>
        <dbReference type="ARBA" id="ARBA00022737"/>
    </source>
</evidence>
<dbReference type="RefSeq" id="WP_101330589.1">
    <property type="nucleotide sequence ID" value="NZ_PJNH01000001.1"/>
</dbReference>
<comment type="caution">
    <text evidence="4">The sequence shown here is derived from an EMBL/GenBank/DDBJ whole genome shotgun (WGS) entry which is preliminary data.</text>
</comment>
<keyword evidence="5" id="KW-1185">Reference proteome</keyword>
<evidence type="ECO:0000256" key="2">
    <source>
        <dbReference type="ARBA" id="ARBA00022803"/>
    </source>
</evidence>
<sequence length="418" mass="49165">MEVIEQAMHLSKDGHFDEAIKKLQSYTHEANDEERLVIAEIFHEWGLLNDAKMIYEDMLVHHPHEHEIRLSLAEIYTDLNDDEAVLEVLHEIDPSEPAYVPALVQLADLYQTQGLFEVAEQKLFEAKDIEPEEPIIDFALAELSFSNGEYQKAIPFYEKVIKHQDEFTFVDVKERLAECLSSVGNWEEALKYFQQIKLETPDALFKYGYTAYQLERYDISVHSWNQLLDLDPEYTSVYPYLAKAYEAEGALPEAYDILVKGINKDKHNKELFYTIAMIALRLDRYEQAEDYLQQSIAIDPGYEDAIEELITLFFEQEKWEQAQELVEELMKYEGYPEVVNWYGAKIFNELEEFDKSKELFEKAYPSFKDHSKFLREYGFFLIEEGEHEKAKPVLIDYLKIEPEDEEVQEFLGRMDEGK</sequence>
<dbReference type="InterPro" id="IPR051012">
    <property type="entry name" value="CellSynth/LPSAsmb/PSIAsmb"/>
</dbReference>
<protein>
    <submittedName>
        <fullName evidence="4">Uncharacterized protein</fullName>
    </submittedName>
</protein>
<dbReference type="PROSITE" id="PS50005">
    <property type="entry name" value="TPR"/>
    <property type="match status" value="2"/>
</dbReference>
<feature type="repeat" description="TPR" evidence="3">
    <location>
        <begin position="201"/>
        <end position="234"/>
    </location>
</feature>
<dbReference type="PANTHER" id="PTHR45586">
    <property type="entry name" value="TPR REPEAT-CONTAINING PROTEIN PA4667"/>
    <property type="match status" value="1"/>
</dbReference>
<dbReference type="AlphaFoldDB" id="A0A2I0QX11"/>
<gene>
    <name evidence="4" type="ORF">CEY16_03570</name>
</gene>
<dbReference type="Pfam" id="PF14559">
    <property type="entry name" value="TPR_19"/>
    <property type="match status" value="2"/>
</dbReference>
<evidence type="ECO:0000313" key="5">
    <source>
        <dbReference type="Proteomes" id="UP000243524"/>
    </source>
</evidence>
<evidence type="ECO:0000256" key="3">
    <source>
        <dbReference type="PROSITE-ProRule" id="PRU00339"/>
    </source>
</evidence>
<dbReference type="Proteomes" id="UP000243524">
    <property type="component" value="Unassembled WGS sequence"/>
</dbReference>
<reference evidence="4 5" key="1">
    <citation type="submission" date="2017-06" db="EMBL/GenBank/DDBJ databases">
        <title>the draft geome sequence of Illustriluteabacillus marina B3227.</title>
        <authorList>
            <person name="He R.-H."/>
            <person name="Du Z.-J."/>
        </authorList>
    </citation>
    <scope>NUCLEOTIDE SEQUENCE [LARGE SCALE GENOMIC DNA]</scope>
    <source>
        <strain evidence="4 5">B3227</strain>
    </source>
</reference>
<evidence type="ECO:0000313" key="4">
    <source>
        <dbReference type="EMBL" id="PKR78845.1"/>
    </source>
</evidence>
<accession>A0A2I0QX11</accession>
<dbReference type="EMBL" id="PJNH01000001">
    <property type="protein sequence ID" value="PKR78845.1"/>
    <property type="molecule type" value="Genomic_DNA"/>
</dbReference>
<dbReference type="InterPro" id="IPR019734">
    <property type="entry name" value="TPR_rpt"/>
</dbReference>
<dbReference type="SUPFAM" id="SSF48452">
    <property type="entry name" value="TPR-like"/>
    <property type="match status" value="2"/>
</dbReference>
<name>A0A2I0QX11_9BACI</name>
<organism evidence="4 5">
    <name type="scientific">Halalkalibacillus sediminis</name>
    <dbReference type="NCBI Taxonomy" id="2018042"/>
    <lineage>
        <taxon>Bacteria</taxon>
        <taxon>Bacillati</taxon>
        <taxon>Bacillota</taxon>
        <taxon>Bacilli</taxon>
        <taxon>Bacillales</taxon>
        <taxon>Bacillaceae</taxon>
        <taxon>Halalkalibacillus</taxon>
    </lineage>
</organism>
<keyword evidence="1" id="KW-0677">Repeat</keyword>
<dbReference type="SMART" id="SM00028">
    <property type="entry name" value="TPR"/>
    <property type="match status" value="5"/>
</dbReference>
<proteinExistence type="predicted"/>
<dbReference type="Gene3D" id="1.25.40.10">
    <property type="entry name" value="Tetratricopeptide repeat domain"/>
    <property type="match status" value="2"/>
</dbReference>
<dbReference type="PANTHER" id="PTHR45586:SF1">
    <property type="entry name" value="LIPOPOLYSACCHARIDE ASSEMBLY PROTEIN B"/>
    <property type="match status" value="1"/>
</dbReference>
<dbReference type="OrthoDB" id="2080803at2"/>